<name>A0AAN6PSY3_9PEZI</name>
<reference evidence="3" key="1">
    <citation type="journal article" date="2023" name="Mol. Phylogenet. Evol.">
        <title>Genome-scale phylogeny and comparative genomics of the fungal order Sordariales.</title>
        <authorList>
            <person name="Hensen N."/>
            <person name="Bonometti L."/>
            <person name="Westerberg I."/>
            <person name="Brannstrom I.O."/>
            <person name="Guillou S."/>
            <person name="Cros-Aarteil S."/>
            <person name="Calhoun S."/>
            <person name="Haridas S."/>
            <person name="Kuo A."/>
            <person name="Mondo S."/>
            <person name="Pangilinan J."/>
            <person name="Riley R."/>
            <person name="LaButti K."/>
            <person name="Andreopoulos B."/>
            <person name="Lipzen A."/>
            <person name="Chen C."/>
            <person name="Yan M."/>
            <person name="Daum C."/>
            <person name="Ng V."/>
            <person name="Clum A."/>
            <person name="Steindorff A."/>
            <person name="Ohm R.A."/>
            <person name="Martin F."/>
            <person name="Silar P."/>
            <person name="Natvig D.O."/>
            <person name="Lalanne C."/>
            <person name="Gautier V."/>
            <person name="Ament-Velasquez S.L."/>
            <person name="Kruys A."/>
            <person name="Hutchinson M.I."/>
            <person name="Powell A.J."/>
            <person name="Barry K."/>
            <person name="Miller A.N."/>
            <person name="Grigoriev I.V."/>
            <person name="Debuchy R."/>
            <person name="Gladieux P."/>
            <person name="Hiltunen Thoren M."/>
            <person name="Johannesson H."/>
        </authorList>
    </citation>
    <scope>NUCLEOTIDE SEQUENCE</scope>
    <source>
        <strain evidence="3">CBS 757.83</strain>
    </source>
</reference>
<feature type="transmembrane region" description="Helical" evidence="2">
    <location>
        <begin position="119"/>
        <end position="138"/>
    </location>
</feature>
<sequence length="305" mass="31365">MVLRVHDVGTLYCARQVFIVRTNSMISTYVPPNPSKSRHTSCSRPRRLPALCITVSDPLFSDRQAPQQATSSSQEQNKAGQSHQRAWHSEPGSSAAARAARARRTRAAARARAAKARTAGAAGAGATGAGLLFVFFIIRITAAGARRATGCPRRRRSAGRGGLVVVAARGGGAAGSARAGARAGAAALGAAGGGAGRAGLAVAFRAAAHAVGGHAAGKREAVCQLTTKDADWTGGARGVNSVVHCVTYPVAQITQPGSSHSSDPDPEPEPEPEPEPAPSEQSSPSYGVECPRQRLAFEVVPWEGI</sequence>
<feature type="compositionally biased region" description="Basic residues" evidence="1">
    <location>
        <begin position="100"/>
        <end position="109"/>
    </location>
</feature>
<organism evidence="3 4">
    <name type="scientific">Parathielavia hyrcaniae</name>
    <dbReference type="NCBI Taxonomy" id="113614"/>
    <lineage>
        <taxon>Eukaryota</taxon>
        <taxon>Fungi</taxon>
        <taxon>Dikarya</taxon>
        <taxon>Ascomycota</taxon>
        <taxon>Pezizomycotina</taxon>
        <taxon>Sordariomycetes</taxon>
        <taxon>Sordariomycetidae</taxon>
        <taxon>Sordariales</taxon>
        <taxon>Chaetomiaceae</taxon>
        <taxon>Parathielavia</taxon>
    </lineage>
</organism>
<dbReference type="AlphaFoldDB" id="A0AAN6PSY3"/>
<evidence type="ECO:0000256" key="1">
    <source>
        <dbReference type="SAM" id="MobiDB-lite"/>
    </source>
</evidence>
<keyword evidence="2" id="KW-0812">Transmembrane</keyword>
<feature type="region of interest" description="Disordered" evidence="1">
    <location>
        <begin position="252"/>
        <end position="290"/>
    </location>
</feature>
<keyword evidence="4" id="KW-1185">Reference proteome</keyword>
<keyword evidence="2" id="KW-1133">Transmembrane helix</keyword>
<keyword evidence="2" id="KW-0472">Membrane</keyword>
<dbReference type="Proteomes" id="UP001305647">
    <property type="component" value="Unassembled WGS sequence"/>
</dbReference>
<evidence type="ECO:0000256" key="2">
    <source>
        <dbReference type="SAM" id="Phobius"/>
    </source>
</evidence>
<evidence type="ECO:0000313" key="3">
    <source>
        <dbReference type="EMBL" id="KAK4097365.1"/>
    </source>
</evidence>
<reference evidence="3" key="2">
    <citation type="submission" date="2023-05" db="EMBL/GenBank/DDBJ databases">
        <authorList>
            <consortium name="Lawrence Berkeley National Laboratory"/>
            <person name="Steindorff A."/>
            <person name="Hensen N."/>
            <person name="Bonometti L."/>
            <person name="Westerberg I."/>
            <person name="Brannstrom I.O."/>
            <person name="Guillou S."/>
            <person name="Cros-Aarteil S."/>
            <person name="Calhoun S."/>
            <person name="Haridas S."/>
            <person name="Kuo A."/>
            <person name="Mondo S."/>
            <person name="Pangilinan J."/>
            <person name="Riley R."/>
            <person name="Labutti K."/>
            <person name="Andreopoulos B."/>
            <person name="Lipzen A."/>
            <person name="Chen C."/>
            <person name="Yanf M."/>
            <person name="Daum C."/>
            <person name="Ng V."/>
            <person name="Clum A."/>
            <person name="Ohm R."/>
            <person name="Martin F."/>
            <person name="Silar P."/>
            <person name="Natvig D."/>
            <person name="Lalanne C."/>
            <person name="Gautier V."/>
            <person name="Ament-Velasquez S.L."/>
            <person name="Kruys A."/>
            <person name="Hutchinson M.I."/>
            <person name="Powell A.J."/>
            <person name="Barry K."/>
            <person name="Miller A.N."/>
            <person name="Grigoriev I.V."/>
            <person name="Debuchy R."/>
            <person name="Gladieux P."/>
            <person name="Thoren M.H."/>
            <person name="Johannesson H."/>
        </authorList>
    </citation>
    <scope>NUCLEOTIDE SEQUENCE</scope>
    <source>
        <strain evidence="3">CBS 757.83</strain>
    </source>
</reference>
<protein>
    <submittedName>
        <fullName evidence="3">Uncharacterized protein</fullName>
    </submittedName>
</protein>
<proteinExistence type="predicted"/>
<gene>
    <name evidence="3" type="ORF">N658DRAFT_293456</name>
</gene>
<feature type="compositionally biased region" description="Polar residues" evidence="1">
    <location>
        <begin position="64"/>
        <end position="84"/>
    </location>
</feature>
<feature type="region of interest" description="Disordered" evidence="1">
    <location>
        <begin position="63"/>
        <end position="109"/>
    </location>
</feature>
<accession>A0AAN6PSY3</accession>
<feature type="compositionally biased region" description="Acidic residues" evidence="1">
    <location>
        <begin position="264"/>
        <end position="274"/>
    </location>
</feature>
<evidence type="ECO:0000313" key="4">
    <source>
        <dbReference type="Proteomes" id="UP001305647"/>
    </source>
</evidence>
<dbReference type="EMBL" id="MU863677">
    <property type="protein sequence ID" value="KAK4097365.1"/>
    <property type="molecule type" value="Genomic_DNA"/>
</dbReference>
<comment type="caution">
    <text evidence="3">The sequence shown here is derived from an EMBL/GenBank/DDBJ whole genome shotgun (WGS) entry which is preliminary data.</text>
</comment>